<dbReference type="Gene3D" id="3.30.390.30">
    <property type="match status" value="1"/>
</dbReference>
<keyword evidence="3" id="KW-0274">FAD</keyword>
<keyword evidence="2" id="KW-0285">Flavoprotein</keyword>
<evidence type="ECO:0000259" key="6">
    <source>
        <dbReference type="Pfam" id="PF14759"/>
    </source>
</evidence>
<dbReference type="Gene3D" id="3.50.50.60">
    <property type="entry name" value="FAD/NAD(P)-binding domain"/>
    <property type="match status" value="2"/>
</dbReference>
<dbReference type="InterPro" id="IPR023753">
    <property type="entry name" value="FAD/NAD-binding_dom"/>
</dbReference>
<dbReference type="EMBL" id="JARJBC010000024">
    <property type="protein sequence ID" value="MDF3293233.1"/>
    <property type="molecule type" value="Genomic_DNA"/>
</dbReference>
<feature type="domain" description="Reductase C-terminal" evidence="6">
    <location>
        <begin position="323"/>
        <end position="407"/>
    </location>
</feature>
<dbReference type="InterPro" id="IPR050446">
    <property type="entry name" value="FAD-oxidoreductase/Apoptosis"/>
</dbReference>
<dbReference type="Pfam" id="PF07992">
    <property type="entry name" value="Pyr_redox_2"/>
    <property type="match status" value="1"/>
</dbReference>
<gene>
    <name evidence="7" type="ORF">P3G67_29275</name>
</gene>
<evidence type="ECO:0000313" key="7">
    <source>
        <dbReference type="EMBL" id="MDF3293233.1"/>
    </source>
</evidence>
<proteinExistence type="predicted"/>
<evidence type="ECO:0000256" key="4">
    <source>
        <dbReference type="ARBA" id="ARBA00023002"/>
    </source>
</evidence>
<dbReference type="Pfam" id="PF14759">
    <property type="entry name" value="Reductase_C"/>
    <property type="match status" value="1"/>
</dbReference>
<comment type="cofactor">
    <cofactor evidence="1">
        <name>FAD</name>
        <dbReference type="ChEBI" id="CHEBI:57692"/>
    </cofactor>
</comment>
<comment type="caution">
    <text evidence="7">The sequence shown here is derived from an EMBL/GenBank/DDBJ whole genome shotgun (WGS) entry which is preliminary data.</text>
</comment>
<keyword evidence="8" id="KW-1185">Reference proteome</keyword>
<dbReference type="PANTHER" id="PTHR43557">
    <property type="entry name" value="APOPTOSIS-INDUCING FACTOR 1"/>
    <property type="match status" value="1"/>
</dbReference>
<evidence type="ECO:0000313" key="8">
    <source>
        <dbReference type="Proteomes" id="UP001216579"/>
    </source>
</evidence>
<dbReference type="SUPFAM" id="SSF51905">
    <property type="entry name" value="FAD/NAD(P)-binding domain"/>
    <property type="match status" value="2"/>
</dbReference>
<protein>
    <submittedName>
        <fullName evidence="7">FAD-dependent oxidoreductase</fullName>
    </submittedName>
</protein>
<feature type="domain" description="FAD/NAD(P)-binding" evidence="5">
    <location>
        <begin position="7"/>
        <end position="304"/>
    </location>
</feature>
<dbReference type="RefSeq" id="WP_276096171.1">
    <property type="nucleotide sequence ID" value="NZ_JARJBC010000024.1"/>
</dbReference>
<evidence type="ECO:0000259" key="5">
    <source>
        <dbReference type="Pfam" id="PF07992"/>
    </source>
</evidence>
<dbReference type="Proteomes" id="UP001216579">
    <property type="component" value="Unassembled WGS sequence"/>
</dbReference>
<dbReference type="InterPro" id="IPR016156">
    <property type="entry name" value="FAD/NAD-linked_Rdtase_dimer_sf"/>
</dbReference>
<dbReference type="PRINTS" id="PR00411">
    <property type="entry name" value="PNDRDTASEI"/>
</dbReference>
<dbReference type="PRINTS" id="PR00368">
    <property type="entry name" value="FADPNR"/>
</dbReference>
<accession>A0ABT5ZTS8</accession>
<evidence type="ECO:0000256" key="1">
    <source>
        <dbReference type="ARBA" id="ARBA00001974"/>
    </source>
</evidence>
<dbReference type="InterPro" id="IPR028202">
    <property type="entry name" value="Reductase_C"/>
</dbReference>
<reference evidence="7 8" key="1">
    <citation type="submission" date="2023-03" db="EMBL/GenBank/DDBJ databases">
        <title>Draft genome sequence of Streptomyces sp. RB6PN23 isolated from peat swamp forest in Thailand.</title>
        <authorList>
            <person name="Klaysubun C."/>
            <person name="Duangmal K."/>
        </authorList>
    </citation>
    <scope>NUCLEOTIDE SEQUENCE [LARGE SCALE GENOMIC DNA]</scope>
    <source>
        <strain evidence="7 8">RB6PN23</strain>
    </source>
</reference>
<evidence type="ECO:0000256" key="2">
    <source>
        <dbReference type="ARBA" id="ARBA00022630"/>
    </source>
</evidence>
<organism evidence="7 8">
    <name type="scientific">Streptomyces silvisoli</name>
    <dbReference type="NCBI Taxonomy" id="3034235"/>
    <lineage>
        <taxon>Bacteria</taxon>
        <taxon>Bacillati</taxon>
        <taxon>Actinomycetota</taxon>
        <taxon>Actinomycetes</taxon>
        <taxon>Kitasatosporales</taxon>
        <taxon>Streptomycetaceae</taxon>
        <taxon>Streptomyces</taxon>
    </lineage>
</organism>
<keyword evidence="4" id="KW-0560">Oxidoreductase</keyword>
<dbReference type="PANTHER" id="PTHR43557:SF2">
    <property type="entry name" value="RIESKE DOMAIN-CONTAINING PROTEIN-RELATED"/>
    <property type="match status" value="1"/>
</dbReference>
<dbReference type="SUPFAM" id="SSF55424">
    <property type="entry name" value="FAD/NAD-linked reductases, dimerisation (C-terminal) domain"/>
    <property type="match status" value="1"/>
</dbReference>
<sequence length="418" mass="45421">MSRERQVIVGGGVAGAAVVRGLREAGFDGEVLLVGEEPHQPYERPPLSKEFLAGAADEDGLYVQPADWYQEQDVELLLGTRATAIDTAARKLSVSARGGTTTLRYDGLLLATGVRPRRLPGVAGERVHYPRTVDDARALRADLRTAERVVVIGAGFIGCEVAATAVGLGKTVTVFEPDTTPFRRSLGPLVGMALIGIHRSHGVDVRLGEGVRQVDRTTNGTLLVTSTAGHRVECDVIVVGVGAQPNTELAAAAGIEVDNGIVTDAMGRTCCPRVYAAGDVAMQYHPRYGEHIRVEHHDTATRQGVQVARNMLGADEELTEPFWFWSDQYEHSVQSTGRLPEVFEPVVRGSVEDHCFSAFAWSEGRVNGVVSLDRPRDVLDVRRLVFQEHQVTREQLRDESVALKRLAPRPVRTTGARS</sequence>
<evidence type="ECO:0000256" key="3">
    <source>
        <dbReference type="ARBA" id="ARBA00022827"/>
    </source>
</evidence>
<name>A0ABT5ZTS8_9ACTN</name>
<dbReference type="InterPro" id="IPR036188">
    <property type="entry name" value="FAD/NAD-bd_sf"/>
</dbReference>